<dbReference type="GO" id="GO:0045944">
    <property type="term" value="P:positive regulation of transcription by RNA polymerase II"/>
    <property type="evidence" value="ECO:0007669"/>
    <property type="project" value="TreeGrafter"/>
</dbReference>
<name>A0AA89BPB7_9ASTE</name>
<dbReference type="PANTHER" id="PTHR24193">
    <property type="entry name" value="ANKYRIN REPEAT PROTEIN"/>
    <property type="match status" value="1"/>
</dbReference>
<dbReference type="Gene3D" id="1.10.510.10">
    <property type="entry name" value="Transferase(Phosphotransferase) domain 1"/>
    <property type="match status" value="1"/>
</dbReference>
<dbReference type="SUPFAM" id="SSF48403">
    <property type="entry name" value="Ankyrin repeat"/>
    <property type="match status" value="1"/>
</dbReference>
<dbReference type="PROSITE" id="PS50297">
    <property type="entry name" value="ANK_REP_REGION"/>
    <property type="match status" value="1"/>
</dbReference>
<dbReference type="InterPro" id="IPR002110">
    <property type="entry name" value="Ankyrin_rpt"/>
</dbReference>
<keyword evidence="1" id="KW-0677">Repeat</keyword>
<gene>
    <name evidence="4" type="ORF">RJ639_027471</name>
</gene>
<dbReference type="PANTHER" id="PTHR24193:SF121">
    <property type="entry name" value="ADA2A-CONTAINING COMPLEX COMPONENT 3, ISOFORM D"/>
    <property type="match status" value="1"/>
</dbReference>
<dbReference type="PROSITE" id="PS50088">
    <property type="entry name" value="ANK_REPEAT"/>
    <property type="match status" value="1"/>
</dbReference>
<feature type="repeat" description="ANK" evidence="3">
    <location>
        <begin position="127"/>
        <end position="159"/>
    </location>
</feature>
<dbReference type="GO" id="GO:0005634">
    <property type="term" value="C:nucleus"/>
    <property type="evidence" value="ECO:0007669"/>
    <property type="project" value="TreeGrafter"/>
</dbReference>
<dbReference type="InterPro" id="IPR036770">
    <property type="entry name" value="Ankyrin_rpt-contain_sf"/>
</dbReference>
<evidence type="ECO:0000256" key="1">
    <source>
        <dbReference type="ARBA" id="ARBA00022737"/>
    </source>
</evidence>
<dbReference type="EMBL" id="JAVXUP010000085">
    <property type="protein sequence ID" value="KAK3038986.1"/>
    <property type="molecule type" value="Genomic_DNA"/>
</dbReference>
<protein>
    <submittedName>
        <fullName evidence="4">Uncharacterized protein</fullName>
    </submittedName>
</protein>
<evidence type="ECO:0000256" key="3">
    <source>
        <dbReference type="PROSITE-ProRule" id="PRU00023"/>
    </source>
</evidence>
<evidence type="ECO:0000256" key="2">
    <source>
        <dbReference type="ARBA" id="ARBA00023043"/>
    </source>
</evidence>
<sequence length="173" mass="19062">MLAGVPPFYGETPAENLEAVLRGNLRFPTRIFLSVLPEAKDLLRKMLCKDPSKQLSADQILKRGIVTCSEEQKHELSVVLRQGEEETIAEEIRRKSGKIRDNAWCGQAQEVSYLCKNKADVGAAAMDDMGAVHFAAQKRHLEVVRILISSGASVKASTRKGMTALHYAVQGNL</sequence>
<dbReference type="Pfam" id="PF12796">
    <property type="entry name" value="Ank_2"/>
    <property type="match status" value="1"/>
</dbReference>
<reference evidence="4" key="1">
    <citation type="submission" date="2022-12" db="EMBL/GenBank/DDBJ databases">
        <title>Draft genome assemblies for two species of Escallonia (Escalloniales).</title>
        <authorList>
            <person name="Chanderbali A."/>
            <person name="Dervinis C."/>
            <person name="Anghel I."/>
            <person name="Soltis D."/>
            <person name="Soltis P."/>
            <person name="Zapata F."/>
        </authorList>
    </citation>
    <scope>NUCLEOTIDE SEQUENCE</scope>
    <source>
        <strain evidence="4">UCBG64.0493</strain>
        <tissue evidence="4">Leaf</tissue>
    </source>
</reference>
<evidence type="ECO:0000313" key="5">
    <source>
        <dbReference type="Proteomes" id="UP001188597"/>
    </source>
</evidence>
<accession>A0AA89BPB7</accession>
<keyword evidence="2 3" id="KW-0040">ANK repeat</keyword>
<comment type="caution">
    <text evidence="4">The sequence shown here is derived from an EMBL/GenBank/DDBJ whole genome shotgun (WGS) entry which is preliminary data.</text>
</comment>
<evidence type="ECO:0000313" key="4">
    <source>
        <dbReference type="EMBL" id="KAK3038986.1"/>
    </source>
</evidence>
<keyword evidence="5" id="KW-1185">Reference proteome</keyword>
<organism evidence="4 5">
    <name type="scientific">Escallonia herrerae</name>
    <dbReference type="NCBI Taxonomy" id="1293975"/>
    <lineage>
        <taxon>Eukaryota</taxon>
        <taxon>Viridiplantae</taxon>
        <taxon>Streptophyta</taxon>
        <taxon>Embryophyta</taxon>
        <taxon>Tracheophyta</taxon>
        <taxon>Spermatophyta</taxon>
        <taxon>Magnoliopsida</taxon>
        <taxon>eudicotyledons</taxon>
        <taxon>Gunneridae</taxon>
        <taxon>Pentapetalae</taxon>
        <taxon>asterids</taxon>
        <taxon>campanulids</taxon>
        <taxon>Escalloniales</taxon>
        <taxon>Escalloniaceae</taxon>
        <taxon>Escallonia</taxon>
    </lineage>
</organism>
<dbReference type="GO" id="GO:0000976">
    <property type="term" value="F:transcription cis-regulatory region binding"/>
    <property type="evidence" value="ECO:0007669"/>
    <property type="project" value="TreeGrafter"/>
</dbReference>
<dbReference type="InterPro" id="IPR050663">
    <property type="entry name" value="Ankyrin-SOCS_Box"/>
</dbReference>
<dbReference type="SUPFAM" id="SSF56112">
    <property type="entry name" value="Protein kinase-like (PK-like)"/>
    <property type="match status" value="1"/>
</dbReference>
<dbReference type="Proteomes" id="UP001188597">
    <property type="component" value="Unassembled WGS sequence"/>
</dbReference>
<dbReference type="Gene3D" id="1.25.40.20">
    <property type="entry name" value="Ankyrin repeat-containing domain"/>
    <property type="match status" value="1"/>
</dbReference>
<dbReference type="InterPro" id="IPR011009">
    <property type="entry name" value="Kinase-like_dom_sf"/>
</dbReference>
<proteinExistence type="predicted"/>
<dbReference type="AlphaFoldDB" id="A0AA89BPB7"/>